<sequence>MGTNHNTSVQVGDWVSAKSSRGELIHGFVEKNALDHNVIQLRVVASDNKMLMGHSIQINQSKINRLDNNLLKTEIQLKQLIDFALETRDQEWFNELLNQLQYLKKHKKKGNFHTLPKHKTQHTDHHS</sequence>
<feature type="domain" description="IDEAL" evidence="1">
    <location>
        <begin position="76"/>
        <end position="100"/>
    </location>
</feature>
<evidence type="ECO:0000313" key="2">
    <source>
        <dbReference type="EMBL" id="RBP01638.1"/>
    </source>
</evidence>
<comment type="caution">
    <text evidence="2">The sequence shown here is derived from an EMBL/GenBank/DDBJ whole genome shotgun (WGS) entry which is preliminary data.</text>
</comment>
<dbReference type="EMBL" id="QNRI01000001">
    <property type="protein sequence ID" value="RBP01638.1"/>
    <property type="molecule type" value="Genomic_DNA"/>
</dbReference>
<accession>A0A366EH18</accession>
<dbReference type="RefSeq" id="WP_113866376.1">
    <property type="nucleotide sequence ID" value="NZ_BAABQN010000001.1"/>
</dbReference>
<dbReference type="Proteomes" id="UP000252254">
    <property type="component" value="Unassembled WGS sequence"/>
</dbReference>
<gene>
    <name evidence="2" type="ORF">DES48_101378</name>
</gene>
<reference evidence="2 3" key="1">
    <citation type="submission" date="2018-06" db="EMBL/GenBank/DDBJ databases">
        <title>Genomic Encyclopedia of Type Strains, Phase IV (KMG-IV): sequencing the most valuable type-strain genomes for metagenomic binning, comparative biology and taxonomic classification.</title>
        <authorList>
            <person name="Goeker M."/>
        </authorList>
    </citation>
    <scope>NUCLEOTIDE SEQUENCE [LARGE SCALE GENOMIC DNA]</scope>
    <source>
        <strain evidence="2 3">DSM 15140</strain>
    </source>
</reference>
<organism evidence="2 3">
    <name type="scientific">Paraliobacillus ryukyuensis</name>
    <dbReference type="NCBI Taxonomy" id="200904"/>
    <lineage>
        <taxon>Bacteria</taxon>
        <taxon>Bacillati</taxon>
        <taxon>Bacillota</taxon>
        <taxon>Bacilli</taxon>
        <taxon>Bacillales</taxon>
        <taxon>Bacillaceae</taxon>
        <taxon>Paraliobacillus</taxon>
    </lineage>
</organism>
<dbReference type="AlphaFoldDB" id="A0A366EH18"/>
<dbReference type="STRING" id="200904.GCA_900168775_01735"/>
<dbReference type="InterPro" id="IPR014957">
    <property type="entry name" value="IDEAL_dom"/>
</dbReference>
<dbReference type="Pfam" id="PF08858">
    <property type="entry name" value="IDEAL"/>
    <property type="match status" value="1"/>
</dbReference>
<dbReference type="OrthoDB" id="2427704at2"/>
<name>A0A366EH18_9BACI</name>
<evidence type="ECO:0000313" key="3">
    <source>
        <dbReference type="Proteomes" id="UP000252254"/>
    </source>
</evidence>
<keyword evidence="3" id="KW-1185">Reference proteome</keyword>
<proteinExistence type="predicted"/>
<evidence type="ECO:0000259" key="1">
    <source>
        <dbReference type="Pfam" id="PF08858"/>
    </source>
</evidence>
<protein>
    <submittedName>
        <fullName evidence="2">IDEAL domain-containing protein</fullName>
    </submittedName>
</protein>
<dbReference type="InterPro" id="IPR027393">
    <property type="entry name" value="Virus_scaffolding_prot_C"/>
</dbReference>
<dbReference type="Gene3D" id="4.10.810.10">
    <property type="entry name" value="Virus Scaffolding Protein, Chain A"/>
    <property type="match status" value="1"/>
</dbReference>